<dbReference type="RefSeq" id="WP_187683033.1">
    <property type="nucleotide sequence ID" value="NZ_AP023396.1"/>
</dbReference>
<proteinExistence type="inferred from homology"/>
<dbReference type="GO" id="GO:0003700">
    <property type="term" value="F:DNA-binding transcription factor activity"/>
    <property type="evidence" value="ECO:0007669"/>
    <property type="project" value="InterPro"/>
</dbReference>
<name>A0A7G1KM03_9NOCA</name>
<gene>
    <name evidence="7" type="primary">gltC</name>
    <name evidence="7" type="ORF">NWFMUON74_36330</name>
</gene>
<comment type="similarity">
    <text evidence="1">Belongs to the LysR transcriptional regulatory family.</text>
</comment>
<dbReference type="AlphaFoldDB" id="A0A7G1KM03"/>
<feature type="domain" description="HTH lysR-type" evidence="6">
    <location>
        <begin position="4"/>
        <end position="61"/>
    </location>
</feature>
<dbReference type="Pfam" id="PF03466">
    <property type="entry name" value="LysR_substrate"/>
    <property type="match status" value="1"/>
</dbReference>
<evidence type="ECO:0000313" key="8">
    <source>
        <dbReference type="Proteomes" id="UP000516173"/>
    </source>
</evidence>
<dbReference type="GO" id="GO:0032993">
    <property type="term" value="C:protein-DNA complex"/>
    <property type="evidence" value="ECO:0007669"/>
    <property type="project" value="TreeGrafter"/>
</dbReference>
<keyword evidence="3" id="KW-0238">DNA-binding</keyword>
<keyword evidence="8" id="KW-1185">Reference proteome</keyword>
<dbReference type="Gene3D" id="1.10.10.10">
    <property type="entry name" value="Winged helix-like DNA-binding domain superfamily/Winged helix DNA-binding domain"/>
    <property type="match status" value="1"/>
</dbReference>
<dbReference type="EMBL" id="AP023396">
    <property type="protein sequence ID" value="BCK55861.1"/>
    <property type="molecule type" value="Genomic_DNA"/>
</dbReference>
<dbReference type="Pfam" id="PF00126">
    <property type="entry name" value="HTH_1"/>
    <property type="match status" value="1"/>
</dbReference>
<dbReference type="GeneID" id="80348157"/>
<dbReference type="PANTHER" id="PTHR30346:SF29">
    <property type="entry name" value="LYSR SUBSTRATE-BINDING"/>
    <property type="match status" value="1"/>
</dbReference>
<evidence type="ECO:0000256" key="2">
    <source>
        <dbReference type="ARBA" id="ARBA00023015"/>
    </source>
</evidence>
<dbReference type="InterPro" id="IPR000847">
    <property type="entry name" value="LysR_HTH_N"/>
</dbReference>
<dbReference type="GO" id="GO:0003677">
    <property type="term" value="F:DNA binding"/>
    <property type="evidence" value="ECO:0007669"/>
    <property type="project" value="UniProtKB-KW"/>
</dbReference>
<evidence type="ECO:0000259" key="6">
    <source>
        <dbReference type="PROSITE" id="PS50931"/>
    </source>
</evidence>
<organism evidence="7 8">
    <name type="scientific">Nocardia wallacei</name>
    <dbReference type="NCBI Taxonomy" id="480035"/>
    <lineage>
        <taxon>Bacteria</taxon>
        <taxon>Bacillati</taxon>
        <taxon>Actinomycetota</taxon>
        <taxon>Actinomycetes</taxon>
        <taxon>Mycobacteriales</taxon>
        <taxon>Nocardiaceae</taxon>
        <taxon>Nocardia</taxon>
    </lineage>
</organism>
<evidence type="ECO:0000256" key="5">
    <source>
        <dbReference type="ARBA" id="ARBA00023163"/>
    </source>
</evidence>
<evidence type="ECO:0000256" key="4">
    <source>
        <dbReference type="ARBA" id="ARBA00023159"/>
    </source>
</evidence>
<dbReference type="Gene3D" id="3.40.190.10">
    <property type="entry name" value="Periplasmic binding protein-like II"/>
    <property type="match status" value="2"/>
</dbReference>
<dbReference type="PRINTS" id="PR00039">
    <property type="entry name" value="HTHLYSR"/>
</dbReference>
<keyword evidence="4" id="KW-0010">Activator</keyword>
<reference evidence="7 8" key="1">
    <citation type="submission" date="2020-08" db="EMBL/GenBank/DDBJ databases">
        <title>Genome Sequencing of Nocardia wallacei strain FMUON74 and assembly.</title>
        <authorList>
            <person name="Toyokawa M."/>
            <person name="Uesaka K."/>
        </authorList>
    </citation>
    <scope>NUCLEOTIDE SEQUENCE [LARGE SCALE GENOMIC DNA]</scope>
    <source>
        <strain evidence="7 8">FMUON74</strain>
    </source>
</reference>
<dbReference type="SUPFAM" id="SSF53850">
    <property type="entry name" value="Periplasmic binding protein-like II"/>
    <property type="match status" value="1"/>
</dbReference>
<evidence type="ECO:0000256" key="1">
    <source>
        <dbReference type="ARBA" id="ARBA00009437"/>
    </source>
</evidence>
<protein>
    <submittedName>
        <fullName evidence="7">LysR family transcriptional regulator</fullName>
    </submittedName>
</protein>
<accession>A0A7G1KM03</accession>
<dbReference type="KEGG" id="nwl:NWFMUON74_36330"/>
<keyword evidence="5" id="KW-0804">Transcription</keyword>
<dbReference type="FunFam" id="1.10.10.10:FF:000001">
    <property type="entry name" value="LysR family transcriptional regulator"/>
    <property type="match status" value="1"/>
</dbReference>
<keyword evidence="2" id="KW-0805">Transcription regulation</keyword>
<dbReference type="SUPFAM" id="SSF46785">
    <property type="entry name" value="Winged helix' DNA-binding domain"/>
    <property type="match status" value="1"/>
</dbReference>
<sequence>MAEFTVTGLRVVRAAARYQSFSRAAEHLGYTQSAVSRQITLMEQAAGAPLFERLARGVRPTAAGRIVVRHADSVLDTLDNIRGELRDASTGVAGRIRLGAFATATAALVPRALAAVTPRHPMLEVRLREGLTPGLLAALSRGRLDMAVLSGEVDPPDTVATAPLLDDALYVAAPARHPLAHRVSVPAEELRGERWIIGGEDPRGTLLGAWTGATWQPIVAYTARDWGAKLGLVAAGLGVTVVPGLLVPALPAAVAVVRIDDPAAVRPTVLAYRKRGPDGGHPLAEALRDTAAVLNAQLRARLRD</sequence>
<dbReference type="InterPro" id="IPR036390">
    <property type="entry name" value="WH_DNA-bd_sf"/>
</dbReference>
<dbReference type="InterPro" id="IPR036388">
    <property type="entry name" value="WH-like_DNA-bd_sf"/>
</dbReference>
<dbReference type="Proteomes" id="UP000516173">
    <property type="component" value="Chromosome"/>
</dbReference>
<dbReference type="PROSITE" id="PS50931">
    <property type="entry name" value="HTH_LYSR"/>
    <property type="match status" value="1"/>
</dbReference>
<evidence type="ECO:0000256" key="3">
    <source>
        <dbReference type="ARBA" id="ARBA00023125"/>
    </source>
</evidence>
<dbReference type="InterPro" id="IPR005119">
    <property type="entry name" value="LysR_subst-bd"/>
</dbReference>
<evidence type="ECO:0000313" key="7">
    <source>
        <dbReference type="EMBL" id="BCK55861.1"/>
    </source>
</evidence>
<dbReference type="PANTHER" id="PTHR30346">
    <property type="entry name" value="TRANSCRIPTIONAL DUAL REGULATOR HCAR-RELATED"/>
    <property type="match status" value="1"/>
</dbReference>